<dbReference type="Proteomes" id="UP000198309">
    <property type="component" value="Unassembled WGS sequence"/>
</dbReference>
<dbReference type="AlphaFoldDB" id="A0A239LZR3"/>
<keyword evidence="1" id="KW-1133">Transmembrane helix</keyword>
<protein>
    <submittedName>
        <fullName evidence="2">Amino acid transporter, AAT family/GABA permease</fullName>
    </submittedName>
</protein>
<keyword evidence="1" id="KW-0812">Transmembrane</keyword>
<reference evidence="2 5" key="1">
    <citation type="submission" date="2016-10" db="EMBL/GenBank/DDBJ databases">
        <authorList>
            <person name="de Groot N.N."/>
        </authorList>
    </citation>
    <scope>NUCLEOTIDE SEQUENCE [LARGE SCALE GENOMIC DNA]</scope>
    <source>
        <strain evidence="2 5">CCM 7361</strain>
    </source>
</reference>
<keyword evidence="4" id="KW-1185">Reference proteome</keyword>
<name>A0A239LZR3_9PSED</name>
<dbReference type="RefSeq" id="WP_425262399.1">
    <property type="nucleotide sequence ID" value="NZ_FNEC01000016.1"/>
</dbReference>
<evidence type="ECO:0000256" key="1">
    <source>
        <dbReference type="SAM" id="Phobius"/>
    </source>
</evidence>
<reference evidence="3 4" key="2">
    <citation type="submission" date="2017-06" db="EMBL/GenBank/DDBJ databases">
        <authorList>
            <person name="Varghese N."/>
            <person name="Submissions S."/>
        </authorList>
    </citation>
    <scope>NUCLEOTIDE SEQUENCE [LARGE SCALE GENOMIC DNA]</scope>
    <source>
        <strain evidence="3 4">RLD-1</strain>
    </source>
</reference>
<feature type="transmembrane region" description="Helical" evidence="1">
    <location>
        <begin position="45"/>
        <end position="67"/>
    </location>
</feature>
<dbReference type="Proteomes" id="UP000199693">
    <property type="component" value="Unassembled WGS sequence"/>
</dbReference>
<gene>
    <name evidence="2" type="ORF">SAMN05216189_101612</name>
    <name evidence="3" type="ORF">SAMN06295949_12312</name>
</gene>
<organism evidence="2 5">
    <name type="scientific">Pseudomonas delhiensis</name>
    <dbReference type="NCBI Taxonomy" id="366289"/>
    <lineage>
        <taxon>Bacteria</taxon>
        <taxon>Pseudomonadati</taxon>
        <taxon>Pseudomonadota</taxon>
        <taxon>Gammaproteobacteria</taxon>
        <taxon>Pseudomonadales</taxon>
        <taxon>Pseudomonadaceae</taxon>
        <taxon>Pseudomonas</taxon>
    </lineage>
</organism>
<evidence type="ECO:0000313" key="2">
    <source>
        <dbReference type="EMBL" id="SDJ37179.1"/>
    </source>
</evidence>
<sequence>MSIPSAKGASGELAQGFKPRQVTISQLRMRATLQRRNQAIACRMWLFPWLTWAVIAFISGVLVVMFILPEHRIEVSSTLGLAVATVLLSFTTRRQGAQAGGRLDPLRSAG</sequence>
<dbReference type="EMBL" id="FNEC01000016">
    <property type="protein sequence ID" value="SDJ37179.1"/>
    <property type="molecule type" value="Genomic_DNA"/>
</dbReference>
<accession>A0A239LZR3</accession>
<dbReference type="EMBL" id="FZPC01000023">
    <property type="protein sequence ID" value="SNT36006.1"/>
    <property type="molecule type" value="Genomic_DNA"/>
</dbReference>
<evidence type="ECO:0000313" key="4">
    <source>
        <dbReference type="Proteomes" id="UP000198309"/>
    </source>
</evidence>
<evidence type="ECO:0000313" key="3">
    <source>
        <dbReference type="EMBL" id="SNT36006.1"/>
    </source>
</evidence>
<keyword evidence="1" id="KW-0472">Membrane</keyword>
<feature type="transmembrane region" description="Helical" evidence="1">
    <location>
        <begin position="73"/>
        <end position="92"/>
    </location>
</feature>
<proteinExistence type="predicted"/>
<evidence type="ECO:0000313" key="5">
    <source>
        <dbReference type="Proteomes" id="UP000199693"/>
    </source>
</evidence>